<gene>
    <name evidence="2" type="ORF">ZHAS_00022241</name>
</gene>
<dbReference type="AlphaFoldDB" id="A0A084WUU5"/>
<dbReference type="EMBL" id="ATLV01027137">
    <property type="status" value="NOT_ANNOTATED_CDS"/>
    <property type="molecule type" value="Genomic_DNA"/>
</dbReference>
<dbReference type="Proteomes" id="UP000030765">
    <property type="component" value="Unassembled WGS sequence"/>
</dbReference>
<dbReference type="EnsemblMetazoa" id="ASIC022241-RA">
    <property type="protein sequence ID" value="ASIC022241-PA"/>
    <property type="gene ID" value="ASIC022241"/>
</dbReference>
<evidence type="ECO:0000313" key="4">
    <source>
        <dbReference type="Proteomes" id="UP000030765"/>
    </source>
</evidence>
<reference evidence="3" key="2">
    <citation type="submission" date="2020-05" db="UniProtKB">
        <authorList>
            <consortium name="EnsemblMetazoa"/>
        </authorList>
    </citation>
    <scope>IDENTIFICATION</scope>
</reference>
<evidence type="ECO:0000313" key="2">
    <source>
        <dbReference type="EMBL" id="KFB53989.1"/>
    </source>
</evidence>
<feature type="region of interest" description="Disordered" evidence="1">
    <location>
        <begin position="49"/>
        <end position="71"/>
    </location>
</feature>
<proteinExistence type="predicted"/>
<evidence type="ECO:0000256" key="1">
    <source>
        <dbReference type="SAM" id="MobiDB-lite"/>
    </source>
</evidence>
<dbReference type="EMBL" id="KE525423">
    <property type="protein sequence ID" value="KFB53989.1"/>
    <property type="molecule type" value="Genomic_DNA"/>
</dbReference>
<name>A0A084WUU5_ANOSI</name>
<dbReference type="VEuPathDB" id="VectorBase:ASIC022241"/>
<evidence type="ECO:0000313" key="3">
    <source>
        <dbReference type="EnsemblMetazoa" id="ASIC022241-PA"/>
    </source>
</evidence>
<reference evidence="2 4" key="1">
    <citation type="journal article" date="2014" name="BMC Genomics">
        <title>Genome sequence of Anopheles sinensis provides insight into genetics basis of mosquito competence for malaria parasites.</title>
        <authorList>
            <person name="Zhou D."/>
            <person name="Zhang D."/>
            <person name="Ding G."/>
            <person name="Shi L."/>
            <person name="Hou Q."/>
            <person name="Ye Y."/>
            <person name="Xu Y."/>
            <person name="Zhou H."/>
            <person name="Xiong C."/>
            <person name="Li S."/>
            <person name="Yu J."/>
            <person name="Hong S."/>
            <person name="Yu X."/>
            <person name="Zou P."/>
            <person name="Chen C."/>
            <person name="Chang X."/>
            <person name="Wang W."/>
            <person name="Lv Y."/>
            <person name="Sun Y."/>
            <person name="Ma L."/>
            <person name="Shen B."/>
            <person name="Zhu C."/>
        </authorList>
    </citation>
    <scope>NUCLEOTIDE SEQUENCE [LARGE SCALE GENOMIC DNA]</scope>
</reference>
<organism evidence="2">
    <name type="scientific">Anopheles sinensis</name>
    <name type="common">Mosquito</name>
    <dbReference type="NCBI Taxonomy" id="74873"/>
    <lineage>
        <taxon>Eukaryota</taxon>
        <taxon>Metazoa</taxon>
        <taxon>Ecdysozoa</taxon>
        <taxon>Arthropoda</taxon>
        <taxon>Hexapoda</taxon>
        <taxon>Insecta</taxon>
        <taxon>Pterygota</taxon>
        <taxon>Neoptera</taxon>
        <taxon>Endopterygota</taxon>
        <taxon>Diptera</taxon>
        <taxon>Nematocera</taxon>
        <taxon>Culicoidea</taxon>
        <taxon>Culicidae</taxon>
        <taxon>Anophelinae</taxon>
        <taxon>Anopheles</taxon>
    </lineage>
</organism>
<keyword evidence="4" id="KW-1185">Reference proteome</keyword>
<accession>A0A084WUU5</accession>
<protein>
    <submittedName>
        <fullName evidence="2 3">Uncharacterized protein</fullName>
    </submittedName>
</protein>
<sequence>MSLPGRVPAAPETKPGYERRITSLTLVGVETFVKCKSFAFHHNHSYHQREHHHVLHEGGSLPSHHQGPETFRPELSVCQPAVRSDEKWSQKLDLSDGELASCKDRGKRLGYNVTVFFFDTPIPSTLLECANGQVWVL</sequence>